<evidence type="ECO:0000313" key="10">
    <source>
        <dbReference type="EMBL" id="QFQ31900.1"/>
    </source>
</evidence>
<dbReference type="PANTHER" id="PTHR33910:SF1">
    <property type="entry name" value="PROTEIN TRANSLOCASE SUBUNIT SECE"/>
    <property type="match status" value="1"/>
</dbReference>
<dbReference type="GO" id="GO:0043952">
    <property type="term" value="P:protein transport by the Sec complex"/>
    <property type="evidence" value="ECO:0007669"/>
    <property type="project" value="UniProtKB-UniRule"/>
</dbReference>
<reference evidence="10 11" key="1">
    <citation type="submission" date="2019-07" db="EMBL/GenBank/DDBJ databases">
        <title>Buchnera limit thermal tolerance of host aphids.</title>
        <authorList>
            <person name="Zhang B."/>
            <person name="Moran N."/>
        </authorList>
    </citation>
    <scope>NUCLEOTIDE SEQUENCE [LARGE SCALE GENOMIC DNA]</scope>
    <source>
        <strain evidence="10 11">Ago-UT1</strain>
    </source>
</reference>
<dbReference type="PROSITE" id="PS01067">
    <property type="entry name" value="SECE_SEC61G"/>
    <property type="match status" value="1"/>
</dbReference>
<dbReference type="GO" id="GO:0005886">
    <property type="term" value="C:plasma membrane"/>
    <property type="evidence" value="ECO:0007669"/>
    <property type="project" value="UniProtKB-UniRule"/>
</dbReference>
<keyword evidence="7 9" id="KW-0811">Translocation</keyword>
<evidence type="ECO:0000256" key="2">
    <source>
        <dbReference type="ARBA" id="ARBA00022448"/>
    </source>
</evidence>
<evidence type="ECO:0000256" key="8">
    <source>
        <dbReference type="ARBA" id="ARBA00023136"/>
    </source>
</evidence>
<evidence type="ECO:0000256" key="7">
    <source>
        <dbReference type="ARBA" id="ARBA00023010"/>
    </source>
</evidence>
<dbReference type="GO" id="GO:0006605">
    <property type="term" value="P:protein targeting"/>
    <property type="evidence" value="ECO:0007669"/>
    <property type="project" value="UniProtKB-UniRule"/>
</dbReference>
<dbReference type="Proteomes" id="UP000326914">
    <property type="component" value="Chromosome"/>
</dbReference>
<dbReference type="PANTHER" id="PTHR33910">
    <property type="entry name" value="PROTEIN TRANSLOCASE SUBUNIT SECE"/>
    <property type="match status" value="1"/>
</dbReference>
<keyword evidence="6 9" id="KW-1133">Transmembrane helix</keyword>
<dbReference type="Pfam" id="PF00584">
    <property type="entry name" value="SecE"/>
    <property type="match status" value="1"/>
</dbReference>
<keyword evidence="3 9" id="KW-1003">Cell membrane</keyword>
<organism evidence="10 11">
    <name type="scientific">Buchnera aphidicola</name>
    <name type="common">Aphis gossypii</name>
    <dbReference type="NCBI Taxonomy" id="98785"/>
    <lineage>
        <taxon>Bacteria</taxon>
        <taxon>Pseudomonadati</taxon>
        <taxon>Pseudomonadota</taxon>
        <taxon>Gammaproteobacteria</taxon>
        <taxon>Enterobacterales</taxon>
        <taxon>Erwiniaceae</taxon>
        <taxon>Buchnera</taxon>
    </lineage>
</organism>
<keyword evidence="2 9" id="KW-0813">Transport</keyword>
<evidence type="ECO:0000313" key="11">
    <source>
        <dbReference type="Proteomes" id="UP000326914"/>
    </source>
</evidence>
<dbReference type="InterPro" id="IPR005807">
    <property type="entry name" value="SecE_bac"/>
</dbReference>
<evidence type="ECO:0000256" key="6">
    <source>
        <dbReference type="ARBA" id="ARBA00022989"/>
    </source>
</evidence>
<comment type="subcellular location">
    <subcellularLocation>
        <location evidence="1">Membrane</location>
    </subcellularLocation>
</comment>
<sequence length="125" mass="14845">MPISSKKNFRNTEKIKWIFICINFILCVLIKYCLTKINFFIQTSLIIFLIICTICTLIYTEKGKSILLYIKASKSEMQKIMWPKYKETLYTTFIIIFVTIFMSLVLWGIDNVIFRLIAFFISLKL</sequence>
<dbReference type="NCBIfam" id="TIGR00964">
    <property type="entry name" value="secE_bact"/>
    <property type="match status" value="1"/>
</dbReference>
<feature type="transmembrane region" description="Helical" evidence="9">
    <location>
        <begin position="89"/>
        <end position="109"/>
    </location>
</feature>
<accession>A0A5J6Z9C3</accession>
<gene>
    <name evidence="9 10" type="primary">secE</name>
    <name evidence="10" type="ORF">FQV32_00420</name>
</gene>
<keyword evidence="4 9" id="KW-0812">Transmembrane</keyword>
<name>A0A5J6Z9C3_9GAMM</name>
<dbReference type="GO" id="GO:0009306">
    <property type="term" value="P:protein secretion"/>
    <property type="evidence" value="ECO:0007669"/>
    <property type="project" value="UniProtKB-UniRule"/>
</dbReference>
<comment type="function">
    <text evidence="9">Essential subunit of the Sec protein translocation channel SecYEG. Clamps together the 2 halves of SecY. May contact the channel plug during translocation.</text>
</comment>
<dbReference type="EMBL" id="CP042426">
    <property type="protein sequence ID" value="QFQ31900.1"/>
    <property type="molecule type" value="Genomic_DNA"/>
</dbReference>
<dbReference type="AlphaFoldDB" id="A0A5J6Z9C3"/>
<keyword evidence="8 9" id="KW-0472">Membrane</keyword>
<evidence type="ECO:0000256" key="4">
    <source>
        <dbReference type="ARBA" id="ARBA00022692"/>
    </source>
</evidence>
<comment type="subunit">
    <text evidence="9">Component of the Sec protein translocase complex. Heterotrimer consisting of SecY, SecE and SecG subunits. The heterotrimers can form oligomers, although 1 heterotrimer is thought to be able to translocate proteins. Interacts with the ribosome. Interacts with SecDF, and other proteins may be involved. Interacts with SecA.</text>
</comment>
<dbReference type="InterPro" id="IPR001901">
    <property type="entry name" value="Translocase_SecE/Sec61-g"/>
</dbReference>
<comment type="caution">
    <text evidence="9">Lacks conserved residue(s) required for the propagation of feature annotation.</text>
</comment>
<dbReference type="InterPro" id="IPR038379">
    <property type="entry name" value="SecE_sf"/>
</dbReference>
<comment type="similarity">
    <text evidence="9">Belongs to the SecE/SEC61-gamma family.</text>
</comment>
<keyword evidence="5 9" id="KW-0653">Protein transport</keyword>
<feature type="transmembrane region" description="Helical" evidence="9">
    <location>
        <begin position="15"/>
        <end position="33"/>
    </location>
</feature>
<evidence type="ECO:0000256" key="5">
    <source>
        <dbReference type="ARBA" id="ARBA00022927"/>
    </source>
</evidence>
<protein>
    <recommendedName>
        <fullName evidence="9">Protein translocase subunit SecE</fullName>
    </recommendedName>
</protein>
<dbReference type="PRINTS" id="PR01650">
    <property type="entry name" value="SECETRNLCASE"/>
</dbReference>
<proteinExistence type="inferred from homology"/>
<evidence type="ECO:0000256" key="3">
    <source>
        <dbReference type="ARBA" id="ARBA00022475"/>
    </source>
</evidence>
<evidence type="ECO:0000256" key="1">
    <source>
        <dbReference type="ARBA" id="ARBA00004370"/>
    </source>
</evidence>
<dbReference type="OrthoDB" id="9806365at2"/>
<feature type="transmembrane region" description="Helical" evidence="9">
    <location>
        <begin position="39"/>
        <end position="59"/>
    </location>
</feature>
<dbReference type="GO" id="GO:0065002">
    <property type="term" value="P:intracellular protein transmembrane transport"/>
    <property type="evidence" value="ECO:0007669"/>
    <property type="project" value="UniProtKB-UniRule"/>
</dbReference>
<dbReference type="HAMAP" id="MF_00422">
    <property type="entry name" value="SecE"/>
    <property type="match status" value="1"/>
</dbReference>
<dbReference type="GO" id="GO:0008320">
    <property type="term" value="F:protein transmembrane transporter activity"/>
    <property type="evidence" value="ECO:0007669"/>
    <property type="project" value="UniProtKB-UniRule"/>
</dbReference>
<evidence type="ECO:0000256" key="9">
    <source>
        <dbReference type="HAMAP-Rule" id="MF_00422"/>
    </source>
</evidence>
<dbReference type="Gene3D" id="1.20.5.1030">
    <property type="entry name" value="Preprotein translocase secy subunit"/>
    <property type="match status" value="1"/>
</dbReference>